<dbReference type="Gene3D" id="3.10.105.10">
    <property type="entry name" value="Dipeptide-binding Protein, Domain 3"/>
    <property type="match status" value="1"/>
</dbReference>
<feature type="transmembrane region" description="Helical" evidence="3">
    <location>
        <begin position="98"/>
        <end position="118"/>
    </location>
</feature>
<dbReference type="AlphaFoldDB" id="A0A1I1DNS7"/>
<sequence length="644" mass="69893">MARHFCSEIPHMRNKQTTGAVPAHGLSGPITIHSYTARKAHRYLQGSRAVCERRVRHSRCSELPLLALTGHDNEAAPGKNARRTHINRGMGMKNRTSFAALTSGIALAVFATAAPAGAQGTPGGTLRLLAKAAAGTIDPHINYTLQYFQINYILYDGLVTFKKAGDETGFDVVADLAETLPEPEDGGKTYTFQLRKGLKFADGSDVTPEDVLASFQRIFKVSGPTAGTFYNGIVGADECLAAPADCTLDGGVVIDEEAFTITINLTEPDGEFLQKIAIPHAAILPAETPIKDMGTEPVPGTGPYMIESYNPNERLKMVRNPHFEEWSAEAQPAGYPDEIDYDFGLTEEAAVTAIQNGQADWMFDPPPPDRLAEIGTTYADQASVHPLTAMWYAPMNTNLAPFDDVRVRQAVNYAIDRSAVVKLFGGSNLAQPACQILPPGFPSYEPYCPYTAGGGDTWSAPDMEKAKALVAESGTAGQEVTIIAEDNTVSRAIGVYLQDVLNELGYEAKVQAISQNIQFTYIQNTNNNVQISISQWFQDYPSPSNFLQVLFSCASFNPGSDASVNISGFCDESIDAKMAEAASLTLTDPEKSAELWTEVDKAVTDAAPAAVLFTPKRVDFISSRVKNFTFSPQFYWIMSQSWVE</sequence>
<dbReference type="PANTHER" id="PTHR30290:SF83">
    <property type="entry name" value="ABC TRANSPORTER SUBSTRATE-BINDING PROTEIN"/>
    <property type="match status" value="1"/>
</dbReference>
<dbReference type="PANTHER" id="PTHR30290">
    <property type="entry name" value="PERIPLASMIC BINDING COMPONENT OF ABC TRANSPORTER"/>
    <property type="match status" value="1"/>
</dbReference>
<comment type="similarity">
    <text evidence="2">Belongs to the bacterial solute-binding protein 5 family.</text>
</comment>
<dbReference type="InterPro" id="IPR030678">
    <property type="entry name" value="Peptide/Ni-bd"/>
</dbReference>
<keyword evidence="3" id="KW-0472">Membrane</keyword>
<evidence type="ECO:0000256" key="1">
    <source>
        <dbReference type="ARBA" id="ARBA00004418"/>
    </source>
</evidence>
<dbReference type="GO" id="GO:0030288">
    <property type="term" value="C:outer membrane-bounded periplasmic space"/>
    <property type="evidence" value="ECO:0007669"/>
    <property type="project" value="UniProtKB-ARBA"/>
</dbReference>
<comment type="subcellular location">
    <subcellularLocation>
        <location evidence="1">Periplasm</location>
    </subcellularLocation>
</comment>
<keyword evidence="3" id="KW-0812">Transmembrane</keyword>
<proteinExistence type="inferred from homology"/>
<dbReference type="GO" id="GO:1904680">
    <property type="term" value="F:peptide transmembrane transporter activity"/>
    <property type="evidence" value="ECO:0007669"/>
    <property type="project" value="TreeGrafter"/>
</dbReference>
<dbReference type="Pfam" id="PF00496">
    <property type="entry name" value="SBP_bac_5"/>
    <property type="match status" value="1"/>
</dbReference>
<keyword evidence="6" id="KW-1185">Reference proteome</keyword>
<reference evidence="5 6" key="1">
    <citation type="submission" date="2016-10" db="EMBL/GenBank/DDBJ databases">
        <authorList>
            <person name="de Groot N.N."/>
        </authorList>
    </citation>
    <scope>NUCLEOTIDE SEQUENCE [LARGE SCALE GENOMIC DNA]</scope>
    <source>
        <strain evidence="5 6">DSM 19548</strain>
    </source>
</reference>
<dbReference type="Proteomes" id="UP000198728">
    <property type="component" value="Unassembled WGS sequence"/>
</dbReference>
<evidence type="ECO:0000313" key="6">
    <source>
        <dbReference type="Proteomes" id="UP000198728"/>
    </source>
</evidence>
<gene>
    <name evidence="5" type="ORF">SAMN04488094_101230</name>
</gene>
<dbReference type="STRING" id="441112.SAMN04488094_101230"/>
<evidence type="ECO:0000259" key="4">
    <source>
        <dbReference type="Pfam" id="PF00496"/>
    </source>
</evidence>
<dbReference type="CDD" id="cd08506">
    <property type="entry name" value="PBP2_clavulanate_OppA2"/>
    <property type="match status" value="1"/>
</dbReference>
<dbReference type="EMBL" id="FOLG01000001">
    <property type="protein sequence ID" value="SFB74183.1"/>
    <property type="molecule type" value="Genomic_DNA"/>
</dbReference>
<evidence type="ECO:0000313" key="5">
    <source>
        <dbReference type="EMBL" id="SFB74183.1"/>
    </source>
</evidence>
<evidence type="ECO:0000256" key="2">
    <source>
        <dbReference type="ARBA" id="ARBA00005695"/>
    </source>
</evidence>
<protein>
    <submittedName>
        <fullName evidence="5">Peptide/nickel transport system substrate-binding protein</fullName>
    </submittedName>
</protein>
<dbReference type="GO" id="GO:0015833">
    <property type="term" value="P:peptide transport"/>
    <property type="evidence" value="ECO:0007669"/>
    <property type="project" value="TreeGrafter"/>
</dbReference>
<dbReference type="PIRSF" id="PIRSF002741">
    <property type="entry name" value="MppA"/>
    <property type="match status" value="1"/>
</dbReference>
<name>A0A1I1DNS7_9RHOB</name>
<feature type="domain" description="Solute-binding protein family 5" evidence="4">
    <location>
        <begin position="172"/>
        <end position="556"/>
    </location>
</feature>
<accession>A0A1I1DNS7</accession>
<organism evidence="5 6">
    <name type="scientific">Tropicimonas isoalkanivorans</name>
    <dbReference type="NCBI Taxonomy" id="441112"/>
    <lineage>
        <taxon>Bacteria</taxon>
        <taxon>Pseudomonadati</taxon>
        <taxon>Pseudomonadota</taxon>
        <taxon>Alphaproteobacteria</taxon>
        <taxon>Rhodobacterales</taxon>
        <taxon>Roseobacteraceae</taxon>
        <taxon>Tropicimonas</taxon>
    </lineage>
</organism>
<dbReference type="GO" id="GO:0043190">
    <property type="term" value="C:ATP-binding cassette (ABC) transporter complex"/>
    <property type="evidence" value="ECO:0007669"/>
    <property type="project" value="InterPro"/>
</dbReference>
<evidence type="ECO:0000256" key="3">
    <source>
        <dbReference type="SAM" id="Phobius"/>
    </source>
</evidence>
<dbReference type="InterPro" id="IPR039424">
    <property type="entry name" value="SBP_5"/>
</dbReference>
<dbReference type="InterPro" id="IPR000914">
    <property type="entry name" value="SBP_5_dom"/>
</dbReference>
<keyword evidence="3" id="KW-1133">Transmembrane helix</keyword>
<dbReference type="SUPFAM" id="SSF53850">
    <property type="entry name" value="Periplasmic binding protein-like II"/>
    <property type="match status" value="1"/>
</dbReference>
<dbReference type="Gene3D" id="3.40.190.10">
    <property type="entry name" value="Periplasmic binding protein-like II"/>
    <property type="match status" value="1"/>
</dbReference>